<proteinExistence type="predicted"/>
<gene>
    <name evidence="1" type="ORF">M5X19_06875</name>
</gene>
<evidence type="ECO:0000313" key="2">
    <source>
        <dbReference type="Proteomes" id="UP001527099"/>
    </source>
</evidence>
<organism evidence="1 2">
    <name type="scientific">Paenibacillus alginolyticus</name>
    <dbReference type="NCBI Taxonomy" id="59839"/>
    <lineage>
        <taxon>Bacteria</taxon>
        <taxon>Bacillati</taxon>
        <taxon>Bacillota</taxon>
        <taxon>Bacilli</taxon>
        <taxon>Bacillales</taxon>
        <taxon>Paenibacillaceae</taxon>
        <taxon>Paenibacillus</taxon>
    </lineage>
</organism>
<dbReference type="InterPro" id="IPR041881">
    <property type="entry name" value="PqqD_sf"/>
</dbReference>
<reference evidence="1 2" key="1">
    <citation type="submission" date="2022-05" db="EMBL/GenBank/DDBJ databases">
        <title>Genome Sequencing of Bee-Associated Microbes.</title>
        <authorList>
            <person name="Dunlap C."/>
        </authorList>
    </citation>
    <scope>NUCLEOTIDE SEQUENCE [LARGE SCALE GENOMIC DNA]</scope>
    <source>
        <strain evidence="1 2">NRRL B-14421</strain>
    </source>
</reference>
<dbReference type="InterPro" id="IPR008792">
    <property type="entry name" value="PQQD"/>
</dbReference>
<accession>A0ABT4G8Z6</accession>
<protein>
    <submittedName>
        <fullName evidence="1">Lasso peptide biosynthesis PqqD family chaperone</fullName>
    </submittedName>
</protein>
<dbReference type="Proteomes" id="UP001527099">
    <property type="component" value="Unassembled WGS sequence"/>
</dbReference>
<evidence type="ECO:0000313" key="1">
    <source>
        <dbReference type="EMBL" id="MCY9692620.1"/>
    </source>
</evidence>
<dbReference type="Pfam" id="PF05402">
    <property type="entry name" value="PqqD"/>
    <property type="match status" value="1"/>
</dbReference>
<dbReference type="Gene3D" id="1.10.10.1150">
    <property type="entry name" value="Coenzyme PQQ synthesis protein D (PqqD)"/>
    <property type="match status" value="1"/>
</dbReference>
<dbReference type="EMBL" id="JAMDMX010000016">
    <property type="protein sequence ID" value="MCY9692620.1"/>
    <property type="molecule type" value="Genomic_DNA"/>
</dbReference>
<keyword evidence="2" id="KW-1185">Reference proteome</keyword>
<name>A0ABT4G8Z6_9BACL</name>
<sequence length="102" mass="11317">MMIKNQALLLQDIVVQGKGNIVSDMGGEKVMLSVHNGKYYNLGEIGGIIWDAIEKPIAVTQLVANLVADYEVDQSECEQQVISFLTHLMDEKLIGVENQWAI</sequence>
<dbReference type="RefSeq" id="WP_268614167.1">
    <property type="nucleotide sequence ID" value="NZ_JAMDMX010000016.1"/>
</dbReference>
<dbReference type="NCBIfam" id="NF033536">
    <property type="entry name" value="lasso_PqqD_Bac"/>
    <property type="match status" value="1"/>
</dbReference>
<comment type="caution">
    <text evidence="1">The sequence shown here is derived from an EMBL/GenBank/DDBJ whole genome shotgun (WGS) entry which is preliminary data.</text>
</comment>